<keyword evidence="1 2" id="KW-0732">Signal</keyword>
<dbReference type="InterPro" id="IPR036908">
    <property type="entry name" value="RlpA-like_sf"/>
</dbReference>
<comment type="caution">
    <text evidence="3">The sequence shown here is derived from an EMBL/GenBank/DDBJ whole genome shotgun (WGS) entry which is preliminary data.</text>
</comment>
<feature type="signal peptide" evidence="2">
    <location>
        <begin position="1"/>
        <end position="25"/>
    </location>
</feature>
<dbReference type="PANTHER" id="PTHR31836">
    <property type="match status" value="1"/>
</dbReference>
<evidence type="ECO:0000256" key="1">
    <source>
        <dbReference type="ARBA" id="ARBA00022729"/>
    </source>
</evidence>
<dbReference type="PANTHER" id="PTHR31836:SF28">
    <property type="entry name" value="SRCR DOMAIN-CONTAINING PROTEIN-RELATED"/>
    <property type="match status" value="1"/>
</dbReference>
<keyword evidence="4" id="KW-1185">Reference proteome</keyword>
<dbReference type="Gene3D" id="2.40.40.10">
    <property type="entry name" value="RlpA-like domain"/>
    <property type="match status" value="1"/>
</dbReference>
<sequence>MRLLPSLSFLSTFLLVSSVSDVALANNHGARGFGGSLLHRHHAAPPSDALIVRDTNTHLAKRFEDCRFTYYAAGLGACGKTNSGSDFIVALNSAQFAGGSNCFKEITISYKGKSTQAQIVDEVGIT</sequence>
<evidence type="ECO:0000256" key="2">
    <source>
        <dbReference type="SAM" id="SignalP"/>
    </source>
</evidence>
<evidence type="ECO:0000313" key="3">
    <source>
        <dbReference type="EMBL" id="KAJ3473261.1"/>
    </source>
</evidence>
<dbReference type="InterPro" id="IPR051477">
    <property type="entry name" value="Expansin_CellWall"/>
</dbReference>
<organism evidence="3 4">
    <name type="scientific">Meripilus lineatus</name>
    <dbReference type="NCBI Taxonomy" id="2056292"/>
    <lineage>
        <taxon>Eukaryota</taxon>
        <taxon>Fungi</taxon>
        <taxon>Dikarya</taxon>
        <taxon>Basidiomycota</taxon>
        <taxon>Agaricomycotina</taxon>
        <taxon>Agaricomycetes</taxon>
        <taxon>Polyporales</taxon>
        <taxon>Meripilaceae</taxon>
        <taxon>Meripilus</taxon>
    </lineage>
</organism>
<dbReference type="SUPFAM" id="SSF50685">
    <property type="entry name" value="Barwin-like endoglucanases"/>
    <property type="match status" value="1"/>
</dbReference>
<gene>
    <name evidence="3" type="ORF">NLI96_g13072</name>
</gene>
<dbReference type="Proteomes" id="UP001212997">
    <property type="component" value="Unassembled WGS sequence"/>
</dbReference>
<dbReference type="EMBL" id="JANAWD010001477">
    <property type="protein sequence ID" value="KAJ3473261.1"/>
    <property type="molecule type" value="Genomic_DNA"/>
</dbReference>
<protein>
    <submittedName>
        <fullName evidence="3">Uncharacterized protein</fullName>
    </submittedName>
</protein>
<proteinExistence type="predicted"/>
<name>A0AAD5UP02_9APHY</name>
<evidence type="ECO:0000313" key="4">
    <source>
        <dbReference type="Proteomes" id="UP001212997"/>
    </source>
</evidence>
<feature type="chain" id="PRO_5042048233" evidence="2">
    <location>
        <begin position="26"/>
        <end position="126"/>
    </location>
</feature>
<dbReference type="CDD" id="cd22191">
    <property type="entry name" value="DPBB_RlpA_EXP_N-like"/>
    <property type="match status" value="1"/>
</dbReference>
<reference evidence="3" key="1">
    <citation type="submission" date="2022-07" db="EMBL/GenBank/DDBJ databases">
        <title>Genome Sequence of Physisporinus lineatus.</title>
        <authorList>
            <person name="Buettner E."/>
        </authorList>
    </citation>
    <scope>NUCLEOTIDE SEQUENCE</scope>
    <source>
        <strain evidence="3">VT162</strain>
    </source>
</reference>
<accession>A0AAD5UP02</accession>
<dbReference type="AlphaFoldDB" id="A0AAD5UP02"/>